<keyword evidence="1" id="KW-0862">Zinc</keyword>
<organism evidence="3">
    <name type="scientific">Tanacetum cinerariifolium</name>
    <name type="common">Dalmatian daisy</name>
    <name type="synonym">Chrysanthemum cinerariifolium</name>
    <dbReference type="NCBI Taxonomy" id="118510"/>
    <lineage>
        <taxon>Eukaryota</taxon>
        <taxon>Viridiplantae</taxon>
        <taxon>Streptophyta</taxon>
        <taxon>Embryophyta</taxon>
        <taxon>Tracheophyta</taxon>
        <taxon>Spermatophyta</taxon>
        <taxon>Magnoliopsida</taxon>
        <taxon>eudicotyledons</taxon>
        <taxon>Gunneridae</taxon>
        <taxon>Pentapetalae</taxon>
        <taxon>asterids</taxon>
        <taxon>campanulids</taxon>
        <taxon>Asterales</taxon>
        <taxon>Asteraceae</taxon>
        <taxon>Asteroideae</taxon>
        <taxon>Anthemideae</taxon>
        <taxon>Anthemidinae</taxon>
        <taxon>Tanacetum</taxon>
    </lineage>
</organism>
<gene>
    <name evidence="3" type="ORF">Tci_511132</name>
</gene>
<accession>A0A699ICG3</accession>
<dbReference type="InterPro" id="IPR001878">
    <property type="entry name" value="Znf_CCHC"/>
</dbReference>
<dbReference type="EMBL" id="BKCJ010273317">
    <property type="protein sequence ID" value="GEZ39159.1"/>
    <property type="molecule type" value="Genomic_DNA"/>
</dbReference>
<evidence type="ECO:0000259" key="2">
    <source>
        <dbReference type="PROSITE" id="PS50158"/>
    </source>
</evidence>
<evidence type="ECO:0000256" key="1">
    <source>
        <dbReference type="PROSITE-ProRule" id="PRU00047"/>
    </source>
</evidence>
<reference evidence="3" key="1">
    <citation type="journal article" date="2019" name="Sci. Rep.">
        <title>Draft genome of Tanacetum cinerariifolium, the natural source of mosquito coil.</title>
        <authorList>
            <person name="Yamashiro T."/>
            <person name="Shiraishi A."/>
            <person name="Satake H."/>
            <person name="Nakayama K."/>
        </authorList>
    </citation>
    <scope>NUCLEOTIDE SEQUENCE</scope>
</reference>
<dbReference type="SMART" id="SM00343">
    <property type="entry name" value="ZnF_C2HC"/>
    <property type="match status" value="1"/>
</dbReference>
<dbReference type="Gene3D" id="4.10.60.10">
    <property type="entry name" value="Zinc finger, CCHC-type"/>
    <property type="match status" value="1"/>
</dbReference>
<evidence type="ECO:0000313" key="3">
    <source>
        <dbReference type="EMBL" id="GEZ39159.1"/>
    </source>
</evidence>
<feature type="domain" description="CCHC-type" evidence="2">
    <location>
        <begin position="34"/>
        <end position="48"/>
    </location>
</feature>
<comment type="caution">
    <text evidence="3">The sequence shown here is derived from an EMBL/GenBank/DDBJ whole genome shotgun (WGS) entry which is preliminary data.</text>
</comment>
<name>A0A699ICG3_TANCI</name>
<dbReference type="InterPro" id="IPR036875">
    <property type="entry name" value="Znf_CCHC_sf"/>
</dbReference>
<protein>
    <recommendedName>
        <fullName evidence="2">CCHC-type domain-containing protein</fullName>
    </recommendedName>
</protein>
<keyword evidence="1" id="KW-0479">Metal-binding</keyword>
<keyword evidence="1" id="KW-0863">Zinc-finger</keyword>
<sequence>MLTMRAKRFLKKTRRKLTITGNETIGFDMSKVECYNCHKRRHFARECRALRNQNTNHKGSIRSVPVETPTFTALVSCDGLGGYDWSDQPEEGPNYLLMAFTSSNSNTKTIKKLMKDILRLEGTPKEEKSQEKDETSGILKPFITRIENLIDYNVKVIRCKNGTEFKNREMNQFCEMKVQSSQQWHLFSLEGELSSLAGGTSSGSGNSSLAVGMPCVFYSQQSSHKLNAPSAIKFPE</sequence>
<dbReference type="GO" id="GO:0003676">
    <property type="term" value="F:nucleic acid binding"/>
    <property type="evidence" value="ECO:0007669"/>
    <property type="project" value="InterPro"/>
</dbReference>
<dbReference type="SUPFAM" id="SSF57756">
    <property type="entry name" value="Retrovirus zinc finger-like domains"/>
    <property type="match status" value="1"/>
</dbReference>
<dbReference type="GO" id="GO:0008270">
    <property type="term" value="F:zinc ion binding"/>
    <property type="evidence" value="ECO:0007669"/>
    <property type="project" value="UniProtKB-KW"/>
</dbReference>
<dbReference type="PROSITE" id="PS50158">
    <property type="entry name" value="ZF_CCHC"/>
    <property type="match status" value="1"/>
</dbReference>
<dbReference type="AlphaFoldDB" id="A0A699ICG3"/>
<proteinExistence type="predicted"/>